<gene>
    <name evidence="2" type="ORF">LtaPh_3103400</name>
</gene>
<dbReference type="AlphaFoldDB" id="A0A640KP51"/>
<keyword evidence="3" id="KW-1185">Reference proteome</keyword>
<keyword evidence="1" id="KW-0472">Membrane</keyword>
<evidence type="ECO:0000313" key="2">
    <source>
        <dbReference type="EMBL" id="GET91021.1"/>
    </source>
</evidence>
<evidence type="ECO:0000313" key="3">
    <source>
        <dbReference type="Proteomes" id="UP000419144"/>
    </source>
</evidence>
<feature type="transmembrane region" description="Helical" evidence="1">
    <location>
        <begin position="69"/>
        <end position="90"/>
    </location>
</feature>
<dbReference type="VEuPathDB" id="TriTrypDB:LtaPh_3103400"/>
<dbReference type="Proteomes" id="UP000419144">
    <property type="component" value="Unassembled WGS sequence"/>
</dbReference>
<comment type="caution">
    <text evidence="2">The sequence shown here is derived from an EMBL/GenBank/DDBJ whole genome shotgun (WGS) entry which is preliminary data.</text>
</comment>
<accession>A0A640KP51</accession>
<name>A0A640KP51_LEITA</name>
<keyword evidence="1" id="KW-1133">Transmembrane helix</keyword>
<sequence>MRMLCFGGDVPYIIALKSILTGFLKRSPTASDYIQSDPGYGLITSSLWIVVILPMRLPKEINSLRIVSTVTILFVGFLLPSLLIMCSGGFSTAHVG</sequence>
<reference evidence="2" key="1">
    <citation type="submission" date="2019-11" db="EMBL/GenBank/DDBJ databases">
        <title>Leishmania tarentolae CDS.</title>
        <authorList>
            <person name="Goto Y."/>
            <person name="Yamagishi J."/>
        </authorList>
    </citation>
    <scope>NUCLEOTIDE SEQUENCE [LARGE SCALE GENOMIC DNA]</scope>
    <source>
        <strain evidence="2">Parrot Tar II</strain>
    </source>
</reference>
<protein>
    <submittedName>
        <fullName evidence="2">Amino acid transporter, putative</fullName>
    </submittedName>
</protein>
<keyword evidence="1" id="KW-0812">Transmembrane</keyword>
<evidence type="ECO:0000256" key="1">
    <source>
        <dbReference type="SAM" id="Phobius"/>
    </source>
</evidence>
<dbReference type="OrthoDB" id="438545at2759"/>
<proteinExistence type="predicted"/>
<dbReference type="EMBL" id="BLBS01000044">
    <property type="protein sequence ID" value="GET91021.1"/>
    <property type="molecule type" value="Genomic_DNA"/>
</dbReference>
<organism evidence="2 3">
    <name type="scientific">Leishmania tarentolae</name>
    <name type="common">Sauroleishmania tarentolae</name>
    <dbReference type="NCBI Taxonomy" id="5689"/>
    <lineage>
        <taxon>Eukaryota</taxon>
        <taxon>Discoba</taxon>
        <taxon>Euglenozoa</taxon>
        <taxon>Kinetoplastea</taxon>
        <taxon>Metakinetoplastina</taxon>
        <taxon>Trypanosomatida</taxon>
        <taxon>Trypanosomatidae</taxon>
        <taxon>Leishmaniinae</taxon>
        <taxon>Leishmania</taxon>
        <taxon>lizard Leishmania</taxon>
    </lineage>
</organism>